<evidence type="ECO:0000313" key="1">
    <source>
        <dbReference type="Ensembl" id="ENSHHUP00000017330.1"/>
    </source>
</evidence>
<dbReference type="Gene3D" id="3.10.120.10">
    <property type="entry name" value="Cytochrome b5-like heme/steroid binding domain"/>
    <property type="match status" value="1"/>
</dbReference>
<dbReference type="AlphaFoldDB" id="A0A4W5L1X9"/>
<proteinExistence type="predicted"/>
<dbReference type="Proteomes" id="UP000314982">
    <property type="component" value="Unassembled WGS sequence"/>
</dbReference>
<sequence>GLATFCLEKDALREEYDDLSDLNAVQMESVREWEMQFMGMRYDETDSSKDRHRKGRPRVTSAAEEKFIRVTSPNKCFTEFK</sequence>
<dbReference type="STRING" id="62062.ENSHHUP00000017330"/>
<reference evidence="1" key="2">
    <citation type="submission" date="2025-08" db="UniProtKB">
        <authorList>
            <consortium name="Ensembl"/>
        </authorList>
    </citation>
    <scope>IDENTIFICATION</scope>
</reference>
<keyword evidence="2" id="KW-1185">Reference proteome</keyword>
<dbReference type="InterPro" id="IPR036400">
    <property type="entry name" value="Cyt_B5-like_heme/steroid_sf"/>
</dbReference>
<dbReference type="Ensembl" id="ENSHHUT00000017964.1">
    <property type="protein sequence ID" value="ENSHHUP00000017330.1"/>
    <property type="gene ID" value="ENSHHUG00000010808.1"/>
</dbReference>
<protein>
    <submittedName>
        <fullName evidence="1">Uncharacterized protein</fullName>
    </submittedName>
</protein>
<dbReference type="GeneTree" id="ENSGT00940000159744"/>
<name>A0A4W5L1X9_9TELE</name>
<reference evidence="2" key="1">
    <citation type="submission" date="2018-06" db="EMBL/GenBank/DDBJ databases">
        <title>Genome assembly of Danube salmon.</title>
        <authorList>
            <person name="Macqueen D.J."/>
            <person name="Gundappa M.K."/>
        </authorList>
    </citation>
    <scope>NUCLEOTIDE SEQUENCE [LARGE SCALE GENOMIC DNA]</scope>
</reference>
<organism evidence="1 2">
    <name type="scientific">Hucho hucho</name>
    <name type="common">huchen</name>
    <dbReference type="NCBI Taxonomy" id="62062"/>
    <lineage>
        <taxon>Eukaryota</taxon>
        <taxon>Metazoa</taxon>
        <taxon>Chordata</taxon>
        <taxon>Craniata</taxon>
        <taxon>Vertebrata</taxon>
        <taxon>Euteleostomi</taxon>
        <taxon>Actinopterygii</taxon>
        <taxon>Neopterygii</taxon>
        <taxon>Teleostei</taxon>
        <taxon>Protacanthopterygii</taxon>
        <taxon>Salmoniformes</taxon>
        <taxon>Salmonidae</taxon>
        <taxon>Salmoninae</taxon>
        <taxon>Hucho</taxon>
    </lineage>
</organism>
<accession>A0A4W5L1X9</accession>
<reference evidence="1" key="3">
    <citation type="submission" date="2025-09" db="UniProtKB">
        <authorList>
            <consortium name="Ensembl"/>
        </authorList>
    </citation>
    <scope>IDENTIFICATION</scope>
</reference>
<evidence type="ECO:0000313" key="2">
    <source>
        <dbReference type="Proteomes" id="UP000314982"/>
    </source>
</evidence>